<dbReference type="HOGENOM" id="CLU_2984510_0_0_1"/>
<reference evidence="2" key="1">
    <citation type="journal article" date="2014" name="Proc. Natl. Acad. Sci. U.S.A.">
        <title>Extensive sampling of basidiomycete genomes demonstrates inadequacy of the white-rot/brown-rot paradigm for wood decay fungi.</title>
        <authorList>
            <person name="Riley R."/>
            <person name="Salamov A.A."/>
            <person name="Brown D.W."/>
            <person name="Nagy L.G."/>
            <person name="Floudas D."/>
            <person name="Held B.W."/>
            <person name="Levasseur A."/>
            <person name="Lombard V."/>
            <person name="Morin E."/>
            <person name="Otillar R."/>
            <person name="Lindquist E.A."/>
            <person name="Sun H."/>
            <person name="LaButti K.M."/>
            <person name="Schmutz J."/>
            <person name="Jabbour D."/>
            <person name="Luo H."/>
            <person name="Baker S.E."/>
            <person name="Pisabarro A.G."/>
            <person name="Walton J.D."/>
            <person name="Blanchette R.A."/>
            <person name="Henrissat B."/>
            <person name="Martin F."/>
            <person name="Cullen D."/>
            <person name="Hibbett D.S."/>
            <person name="Grigoriev I.V."/>
        </authorList>
    </citation>
    <scope>NUCLEOTIDE SEQUENCE [LARGE SCALE GENOMIC DNA]</scope>
    <source>
        <strain evidence="2">MUCL 33604</strain>
    </source>
</reference>
<evidence type="ECO:0000313" key="1">
    <source>
        <dbReference type="EMBL" id="KDQ57552.1"/>
    </source>
</evidence>
<keyword evidence="2" id="KW-1185">Reference proteome</keyword>
<dbReference type="AlphaFoldDB" id="A0A067Q243"/>
<sequence>YCSQEVQRVIEAPPSYVEKKWDELKAVLLKLYDFEDEKVRYSKCNLQKFLRKSQQKSI</sequence>
<feature type="non-terminal residue" evidence="1">
    <location>
        <position position="1"/>
    </location>
</feature>
<dbReference type="EMBL" id="KL197719">
    <property type="protein sequence ID" value="KDQ57552.1"/>
    <property type="molecule type" value="Genomic_DNA"/>
</dbReference>
<protein>
    <submittedName>
        <fullName evidence="1">Uncharacterized protein</fullName>
    </submittedName>
</protein>
<proteinExistence type="predicted"/>
<feature type="non-terminal residue" evidence="1">
    <location>
        <position position="58"/>
    </location>
</feature>
<accession>A0A067Q243</accession>
<gene>
    <name evidence="1" type="ORF">JAAARDRAFT_92785</name>
</gene>
<dbReference type="InParanoid" id="A0A067Q243"/>
<dbReference type="Proteomes" id="UP000027265">
    <property type="component" value="Unassembled WGS sequence"/>
</dbReference>
<evidence type="ECO:0000313" key="2">
    <source>
        <dbReference type="Proteomes" id="UP000027265"/>
    </source>
</evidence>
<organism evidence="1 2">
    <name type="scientific">Jaapia argillacea MUCL 33604</name>
    <dbReference type="NCBI Taxonomy" id="933084"/>
    <lineage>
        <taxon>Eukaryota</taxon>
        <taxon>Fungi</taxon>
        <taxon>Dikarya</taxon>
        <taxon>Basidiomycota</taxon>
        <taxon>Agaricomycotina</taxon>
        <taxon>Agaricomycetes</taxon>
        <taxon>Agaricomycetidae</taxon>
        <taxon>Jaapiales</taxon>
        <taxon>Jaapiaceae</taxon>
        <taxon>Jaapia</taxon>
    </lineage>
</organism>
<name>A0A067Q243_9AGAM</name>